<dbReference type="GO" id="GO:2000762">
    <property type="term" value="P:regulation of phenylpropanoid metabolic process"/>
    <property type="evidence" value="ECO:0007669"/>
    <property type="project" value="InterPro"/>
</dbReference>
<dbReference type="PANTHER" id="PTHR33739">
    <property type="entry name" value="OS07G0681500 PROTEIN"/>
    <property type="match status" value="1"/>
</dbReference>
<accession>A0A8D7ARH4</accession>
<reference evidence="3" key="1">
    <citation type="submission" date="2021-03" db="EMBL/GenBank/DDBJ databases">
        <authorList>
            <consortium name="Genoscope - CEA"/>
            <person name="William W."/>
        </authorList>
    </citation>
    <scope>NUCLEOTIDE SEQUENCE</scope>
    <source>
        <strain evidence="3">Doubled-haploid Pahang</strain>
    </source>
</reference>
<evidence type="ECO:0000256" key="1">
    <source>
        <dbReference type="SAM" id="MobiDB-lite"/>
    </source>
</evidence>
<keyword evidence="2" id="KW-1133">Transmembrane helix</keyword>
<organism evidence="3">
    <name type="scientific">Musa acuminata subsp. malaccensis</name>
    <name type="common">Wild banana</name>
    <name type="synonym">Musa malaccensis</name>
    <dbReference type="NCBI Taxonomy" id="214687"/>
    <lineage>
        <taxon>Eukaryota</taxon>
        <taxon>Viridiplantae</taxon>
        <taxon>Streptophyta</taxon>
        <taxon>Embryophyta</taxon>
        <taxon>Tracheophyta</taxon>
        <taxon>Spermatophyta</taxon>
        <taxon>Magnoliopsida</taxon>
        <taxon>Liliopsida</taxon>
        <taxon>Zingiberales</taxon>
        <taxon>Musaceae</taxon>
        <taxon>Musa</taxon>
    </lineage>
</organism>
<feature type="compositionally biased region" description="Low complexity" evidence="1">
    <location>
        <begin position="866"/>
        <end position="884"/>
    </location>
</feature>
<proteinExistence type="predicted"/>
<evidence type="ECO:0000256" key="2">
    <source>
        <dbReference type="SAM" id="Phobius"/>
    </source>
</evidence>
<keyword evidence="2" id="KW-0472">Membrane</keyword>
<protein>
    <submittedName>
        <fullName evidence="3">(wild Malaysian banana) hypothetical protein</fullName>
    </submittedName>
</protein>
<keyword evidence="2" id="KW-0812">Transmembrane</keyword>
<dbReference type="PANTHER" id="PTHR33739:SF3">
    <property type="entry name" value="OS07G0681500 PROTEIN"/>
    <property type="match status" value="1"/>
</dbReference>
<feature type="transmembrane region" description="Helical" evidence="2">
    <location>
        <begin position="1237"/>
        <end position="1255"/>
    </location>
</feature>
<name>A0A8D7ARH4_MUSAM</name>
<sequence>MSFPSRRRSASTVISSTAPTHRRRRRERERDGERGTSMEVGESGDTAAELERRVMATVKASEERGDPPLLRAVEAARCVQEAGLGLPNPELAHVLVSNLCFANNTPSMWKLLDQAMSCRVVSPIHTLALLKPRVIPRRWAQPEAYRLYLDLVSRYAVSSLSIEAGGSCRDKIAKSIDAALQLSYTYGVQQMDFGHAIVLFILNIITSLMDCTIEDCGPQLVSADKHGCAYASGGEQTMQVDVKENSNERRNEHHDKLRKTNALMAIEVAEKVSSNKKAKAFLHLIRINMPELFNGLLQRLQTIDANRSKSESLLSVSHILDKLFTNINSAVNGEFLLNKHQLLGALADAGSYSLNPCNSHGAGRGACWIPVDIFMENAMDGKHLYAISAVEILTELTKTLQVINQASWQETFQTLWLSALRLVQRDREPIEGPIPHLDARLCMLLSIVPLAVAAVVKEENETPYPFSNGFLRSNSFGNEGNKFAVRRHALISSLKILGQFSALLSPPPSVVNVANSAATKAAVFVYNFKAGNSNLNDCSIKAVGNMLHLIVEACIARNLIDTSAYFWPGYVVPSVSSKDPTSFQDSSWSTFLEGAPLTDSLKNSLMVTPASSLVEVEKMYHIAVNGSEEEKLAAAKILCAASLVCGWNVQEHVVFFVVKLLSLPMPPDSSASAAENYLIGHMPVLSAILFGVSGVDIVHILSLHGMIPEVAAALMPLCEVFGSLSPLSSHKSRTSEETSVYSVFSCAFLFLLRLWKFYKPPQELCQAGRGSIKMELTLDYLLLMRNSRIALQNSSAMNRTGNNMGSFNASPRRPVYIDSFPKLRAWYFQNQACIASILSGLCNKDPVHQTANKILNMIYRKMSKNGPVSGNPSSNSSSSISGSPVNMTEDSLQRPMLPGWEILGAIPFVLEAVLTACAHGRLSSRDLTTGLRDLVDFLPASIATIISYFSAEITRGIWKPVPMNGTDWPSPAPTLLSIESEVKEILASAGVHINSCYPRMWLPPMLPLPMAALVSLTITFKLEKSSEYIHGVVGQALENCATGCTWPSMPIIGALWTQKVRRWHDFIVLSCSRSPFSREKDAVVQLIRSCFSSFLGPSVAGGSHMTADRGVNGLLGRYMSDQGVRLPVAPGFLYLRTCRNFPDIHFVNKVIFKLVIEWAHKLGTKWSSNGPTRLKSSRISLVSAISGVQHVATLGASLLFVAGGVQFVQIMYEETLPTLLLSAGAEKLGGTETVSNILQGYVMAYMLIICGAFVWGVGNTSPAYTSVFSSMRARVIGIHMDFVAGAMEGNIILGCDPAIWKAYVSCFVGLLVNFAPAWVLEAKQEALHKLASGLRGWQEFDMALSLLELGGPSAVTAVVESVL</sequence>
<gene>
    <name evidence="3" type="ORF">GSMUA_308720.1</name>
</gene>
<feature type="region of interest" description="Disordered" evidence="1">
    <location>
        <begin position="866"/>
        <end position="889"/>
    </location>
</feature>
<dbReference type="InterPro" id="IPR039638">
    <property type="entry name" value="MED33A/B"/>
</dbReference>
<feature type="compositionally biased region" description="Polar residues" evidence="1">
    <location>
        <begin position="10"/>
        <end position="19"/>
    </location>
</feature>
<dbReference type="EMBL" id="HG996476">
    <property type="protein sequence ID" value="CAG1852646.1"/>
    <property type="molecule type" value="Genomic_DNA"/>
</dbReference>
<dbReference type="GO" id="GO:0016592">
    <property type="term" value="C:mediator complex"/>
    <property type="evidence" value="ECO:0007669"/>
    <property type="project" value="InterPro"/>
</dbReference>
<evidence type="ECO:0000313" key="3">
    <source>
        <dbReference type="EMBL" id="CAG1852646.1"/>
    </source>
</evidence>
<feature type="region of interest" description="Disordered" evidence="1">
    <location>
        <begin position="1"/>
        <end position="49"/>
    </location>
</feature>